<keyword evidence="3" id="KW-1185">Reference proteome</keyword>
<dbReference type="RefSeq" id="WP_129189532.1">
    <property type="nucleotide sequence ID" value="NZ_CP035493.1"/>
</dbReference>
<organism evidence="2 3">
    <name type="scientific">Xylanimonas protaetiae</name>
    <dbReference type="NCBI Taxonomy" id="2509457"/>
    <lineage>
        <taxon>Bacteria</taxon>
        <taxon>Bacillati</taxon>
        <taxon>Actinomycetota</taxon>
        <taxon>Actinomycetes</taxon>
        <taxon>Micrococcales</taxon>
        <taxon>Promicromonosporaceae</taxon>
        <taxon>Xylanimonas</taxon>
    </lineage>
</organism>
<dbReference type="EMBL" id="CP035493">
    <property type="protein sequence ID" value="QAY71142.1"/>
    <property type="molecule type" value="Genomic_DNA"/>
</dbReference>
<keyword evidence="2" id="KW-0560">Oxidoreductase</keyword>
<name>A0A4P6F5Y6_9MICO</name>
<feature type="transmembrane region" description="Helical" evidence="1">
    <location>
        <begin position="12"/>
        <end position="31"/>
    </location>
</feature>
<dbReference type="AlphaFoldDB" id="A0A4P6F5Y6"/>
<protein>
    <submittedName>
        <fullName evidence="2">Aromatic ring-opening dioxygenase LigA</fullName>
    </submittedName>
</protein>
<reference evidence="2 3" key="1">
    <citation type="submission" date="2019-01" db="EMBL/GenBank/DDBJ databases">
        <title>Genome sequencing of strain FW10M-9.</title>
        <authorList>
            <person name="Heo J."/>
            <person name="Kim S.-J."/>
            <person name="Kim J.-S."/>
            <person name="Hong S.-B."/>
            <person name="Kwon S.-W."/>
        </authorList>
    </citation>
    <scope>NUCLEOTIDE SEQUENCE [LARGE SCALE GENOMIC DNA]</scope>
    <source>
        <strain evidence="2 3">FW10M-9</strain>
    </source>
</reference>
<dbReference type="OrthoDB" id="5243687at2"/>
<evidence type="ECO:0000313" key="2">
    <source>
        <dbReference type="EMBL" id="QAY71142.1"/>
    </source>
</evidence>
<proteinExistence type="predicted"/>
<evidence type="ECO:0000313" key="3">
    <source>
        <dbReference type="Proteomes" id="UP000292118"/>
    </source>
</evidence>
<gene>
    <name evidence="2" type="ORF">ET471_14755</name>
</gene>
<accession>A0A4P6F5Y6</accession>
<feature type="transmembrane region" description="Helical" evidence="1">
    <location>
        <begin position="143"/>
        <end position="164"/>
    </location>
</feature>
<dbReference type="Proteomes" id="UP000292118">
    <property type="component" value="Chromosome"/>
</dbReference>
<keyword evidence="2" id="KW-0223">Dioxygenase</keyword>
<dbReference type="KEGG" id="xya:ET471_14755"/>
<keyword evidence="1" id="KW-0812">Transmembrane</keyword>
<evidence type="ECO:0000256" key="1">
    <source>
        <dbReference type="SAM" id="Phobius"/>
    </source>
</evidence>
<keyword evidence="1" id="KW-1133">Transmembrane helix</keyword>
<dbReference type="GO" id="GO:0051213">
    <property type="term" value="F:dioxygenase activity"/>
    <property type="evidence" value="ECO:0007669"/>
    <property type="project" value="UniProtKB-KW"/>
</dbReference>
<sequence>MSNKTVRVSGLIGLIAGILMVVVGGTVWGFAANQLGAQQITVPASANFLAGSSVNNPFSALAQADIIGVHQQTGAVATLEENADLLASIGITVDPDATYNFATLGPINTAVNGAVAEGTITAEEAAPILALRDTANQASGLQAALFTSVIAFGVAALIIGLGILSAINGFAMTRVAGRAGAKVAEKELVNA</sequence>
<keyword evidence="1" id="KW-0472">Membrane</keyword>